<organism evidence="2">
    <name type="scientific">Hyalella azteca</name>
    <name type="common">Amphipod</name>
    <dbReference type="NCBI Taxonomy" id="294128"/>
    <lineage>
        <taxon>Eukaryota</taxon>
        <taxon>Metazoa</taxon>
        <taxon>Ecdysozoa</taxon>
        <taxon>Arthropoda</taxon>
        <taxon>Crustacea</taxon>
        <taxon>Multicrustacea</taxon>
        <taxon>Malacostraca</taxon>
        <taxon>Eumalacostraca</taxon>
        <taxon>Peracarida</taxon>
        <taxon>Amphipoda</taxon>
        <taxon>Senticaudata</taxon>
        <taxon>Talitrida</taxon>
        <taxon>Talitroidea</taxon>
        <taxon>Hyalellidae</taxon>
        <taxon>Hyalella</taxon>
    </lineage>
</organism>
<dbReference type="GO" id="GO:0008239">
    <property type="term" value="F:dipeptidyl-peptidase activity"/>
    <property type="evidence" value="ECO:0007669"/>
    <property type="project" value="TreeGrafter"/>
</dbReference>
<dbReference type="PANTHER" id="PTHR11731">
    <property type="entry name" value="PROTEASE FAMILY S9B,C DIPEPTIDYL-PEPTIDASE IV-RELATED"/>
    <property type="match status" value="1"/>
</dbReference>
<gene>
    <name evidence="2" type="ORF">HAZT_HAZT002256</name>
</gene>
<dbReference type="AlphaFoldDB" id="A0A6A0GPK0"/>
<proteinExistence type="predicted"/>
<dbReference type="EMBL" id="JQDR03017751">
    <property type="protein sequence ID" value="KAA0183392.1"/>
    <property type="molecule type" value="Genomic_DNA"/>
</dbReference>
<feature type="domain" description="Peptidase S9 prolyl oligopeptidase catalytic" evidence="1">
    <location>
        <begin position="13"/>
        <end position="141"/>
    </location>
</feature>
<dbReference type="Proteomes" id="UP000711488">
    <property type="component" value="Unassembled WGS sequence"/>
</dbReference>
<comment type="caution">
    <text evidence="2">The sequence shown here is derived from an EMBL/GenBank/DDBJ whole genome shotgun (WGS) entry which is preliminary data.</text>
</comment>
<evidence type="ECO:0000313" key="2">
    <source>
        <dbReference type="EMBL" id="KAA0183392.1"/>
    </source>
</evidence>
<protein>
    <recommendedName>
        <fullName evidence="1">Peptidase S9 prolyl oligopeptidase catalytic domain-containing protein</fullName>
    </recommendedName>
</protein>
<accession>A0A6A0GPK0</accession>
<dbReference type="GO" id="GO:0006508">
    <property type="term" value="P:proteolysis"/>
    <property type="evidence" value="ECO:0007669"/>
    <property type="project" value="InterPro"/>
</dbReference>
<evidence type="ECO:0000259" key="1">
    <source>
        <dbReference type="Pfam" id="PF00326"/>
    </source>
</evidence>
<dbReference type="InterPro" id="IPR001375">
    <property type="entry name" value="Peptidase_S9_cat"/>
</dbReference>
<dbReference type="GO" id="GO:0008236">
    <property type="term" value="F:serine-type peptidase activity"/>
    <property type="evidence" value="ECO:0007669"/>
    <property type="project" value="InterPro"/>
</dbReference>
<dbReference type="PANTHER" id="PTHR11731:SF193">
    <property type="entry name" value="DIPEPTIDYL PEPTIDASE 9"/>
    <property type="match status" value="1"/>
</dbReference>
<dbReference type="Pfam" id="PF00326">
    <property type="entry name" value="Peptidase_S9"/>
    <property type="match status" value="1"/>
</dbReference>
<reference evidence="2" key="3">
    <citation type="submission" date="2019-06" db="EMBL/GenBank/DDBJ databases">
        <authorList>
            <person name="Poynton C."/>
            <person name="Hasenbein S."/>
            <person name="Benoit J.B."/>
            <person name="Sepulveda M.S."/>
            <person name="Poelchau M.F."/>
            <person name="Murali S.C."/>
            <person name="Chen S."/>
            <person name="Glastad K.M."/>
            <person name="Werren J.H."/>
            <person name="Vineis J.H."/>
            <person name="Bowen J.L."/>
            <person name="Friedrich M."/>
            <person name="Jones J."/>
            <person name="Robertson H.M."/>
            <person name="Feyereisen R."/>
            <person name="Mechler-Hickson A."/>
            <person name="Mathers N."/>
            <person name="Lee C.E."/>
            <person name="Colbourne J.K."/>
            <person name="Biales A."/>
            <person name="Johnston J.S."/>
            <person name="Wellborn G.A."/>
            <person name="Rosendale A.J."/>
            <person name="Cridge A.G."/>
            <person name="Munoz-Torres M.C."/>
            <person name="Bain P.A."/>
            <person name="Manny A.R."/>
            <person name="Major K.M."/>
            <person name="Lambert F.N."/>
            <person name="Vulpe C.D."/>
            <person name="Tuck P."/>
            <person name="Blalock B.J."/>
            <person name="Lin Y.-Y."/>
            <person name="Smith M.E."/>
            <person name="Ochoa-Acuna H."/>
            <person name="Chen M.-J.M."/>
            <person name="Childers C.P."/>
            <person name="Qu J."/>
            <person name="Dugan S."/>
            <person name="Lee S.L."/>
            <person name="Chao H."/>
            <person name="Dinh H."/>
            <person name="Han Y."/>
            <person name="Doddapaneni H."/>
            <person name="Worley K.C."/>
            <person name="Muzny D.M."/>
            <person name="Gibbs R.A."/>
            <person name="Richards S."/>
        </authorList>
    </citation>
    <scope>NUCLEOTIDE SEQUENCE</scope>
    <source>
        <strain evidence="2">HAZT.00-mixed</strain>
        <tissue evidence="2">Whole organism</tissue>
    </source>
</reference>
<dbReference type="OrthoDB" id="16520at2759"/>
<dbReference type="Gene3D" id="3.40.50.1820">
    <property type="entry name" value="alpha/beta hydrolase"/>
    <property type="match status" value="1"/>
</dbReference>
<name>A0A6A0GPK0_HYAAZ</name>
<dbReference type="SUPFAM" id="SSF53474">
    <property type="entry name" value="alpha/beta-Hydrolases"/>
    <property type="match status" value="1"/>
</dbReference>
<dbReference type="InterPro" id="IPR029058">
    <property type="entry name" value="AB_hydrolase_fold"/>
</dbReference>
<reference evidence="2" key="2">
    <citation type="journal article" date="2018" name="Environ. Sci. Technol.">
        <title>The Toxicogenome of Hyalella azteca: A Model for Sediment Ecotoxicology and Evolutionary Toxicology.</title>
        <authorList>
            <person name="Poynton H.C."/>
            <person name="Hasenbein S."/>
            <person name="Benoit J.B."/>
            <person name="Sepulveda M.S."/>
            <person name="Poelchau M.F."/>
            <person name="Hughes D.S.T."/>
            <person name="Murali S.C."/>
            <person name="Chen S."/>
            <person name="Glastad K.M."/>
            <person name="Goodisman M.A.D."/>
            <person name="Werren J.H."/>
            <person name="Vineis J.H."/>
            <person name="Bowen J.L."/>
            <person name="Friedrich M."/>
            <person name="Jones J."/>
            <person name="Robertson H.M."/>
            <person name="Feyereisen R."/>
            <person name="Mechler-Hickson A."/>
            <person name="Mathers N."/>
            <person name="Lee C.E."/>
            <person name="Colbourne J.K."/>
            <person name="Biales A."/>
            <person name="Johnston J.S."/>
            <person name="Wellborn G.A."/>
            <person name="Rosendale A.J."/>
            <person name="Cridge A.G."/>
            <person name="Munoz-Torres M.C."/>
            <person name="Bain P.A."/>
            <person name="Manny A.R."/>
            <person name="Major K.M."/>
            <person name="Lambert F.N."/>
            <person name="Vulpe C.D."/>
            <person name="Tuck P."/>
            <person name="Blalock B.J."/>
            <person name="Lin Y.Y."/>
            <person name="Smith M.E."/>
            <person name="Ochoa-Acuna H."/>
            <person name="Chen M.M."/>
            <person name="Childers C.P."/>
            <person name="Qu J."/>
            <person name="Dugan S."/>
            <person name="Lee S.L."/>
            <person name="Chao H."/>
            <person name="Dinh H."/>
            <person name="Han Y."/>
            <person name="Doddapaneni H."/>
            <person name="Worley K.C."/>
            <person name="Muzny D.M."/>
            <person name="Gibbs R.A."/>
            <person name="Richards S."/>
        </authorList>
    </citation>
    <scope>NUCLEOTIDE SEQUENCE</scope>
    <source>
        <strain evidence="2">HAZT.00-mixed</strain>
        <tissue evidence="2">Whole organism</tissue>
    </source>
</reference>
<sequence length="141" mass="15825">MLAHLGRARGLLVEALLILRERFPFLDLERVGVFGWSYGGYLSLMALAQRGDFFKVAVAGAPVVNWAYYDTGYTERYMDTPEHNSTGYKNSSVLSFVKNFPDEEGRLLIVQGVIDENVHFCHTSALIQHLVAAGKPYQLQV</sequence>
<reference evidence="2" key="1">
    <citation type="submission" date="2014-08" db="EMBL/GenBank/DDBJ databases">
        <authorList>
            <person name="Murali S."/>
            <person name="Richards S."/>
            <person name="Bandaranaike D."/>
            <person name="Bellair M."/>
            <person name="Blankenburg K."/>
            <person name="Chao H."/>
            <person name="Dinh H."/>
            <person name="Doddapaneni H."/>
            <person name="Dugan-Rocha S."/>
            <person name="Elkadiri S."/>
            <person name="Gnanaolivu R."/>
            <person name="Hughes D."/>
            <person name="Lee S."/>
            <person name="Li M."/>
            <person name="Ming W."/>
            <person name="Munidasa M."/>
            <person name="Muniz J."/>
            <person name="Nguyen L."/>
            <person name="Osuji N."/>
            <person name="Pu L.-L."/>
            <person name="Puazo M."/>
            <person name="Skinner E."/>
            <person name="Qu C."/>
            <person name="Quiroz J."/>
            <person name="Raj R."/>
            <person name="Weissenberger G."/>
            <person name="Xin Y."/>
            <person name="Zou X."/>
            <person name="Han Y."/>
            <person name="Worley K."/>
            <person name="Muzny D."/>
            <person name="Gibbs R."/>
        </authorList>
    </citation>
    <scope>NUCLEOTIDE SEQUENCE</scope>
    <source>
        <strain evidence="2">HAZT.00-mixed</strain>
        <tissue evidence="2">Whole organism</tissue>
    </source>
</reference>
<dbReference type="InterPro" id="IPR050278">
    <property type="entry name" value="Serine_Prot_S9B/DPPIV"/>
</dbReference>